<organism evidence="2 3">
    <name type="scientific">Phyllosticta paracitricarpa</name>
    <dbReference type="NCBI Taxonomy" id="2016321"/>
    <lineage>
        <taxon>Eukaryota</taxon>
        <taxon>Fungi</taxon>
        <taxon>Dikarya</taxon>
        <taxon>Ascomycota</taxon>
        <taxon>Pezizomycotina</taxon>
        <taxon>Dothideomycetes</taxon>
        <taxon>Dothideomycetes incertae sedis</taxon>
        <taxon>Botryosphaeriales</taxon>
        <taxon>Phyllostictaceae</taxon>
        <taxon>Phyllosticta</taxon>
    </lineage>
</organism>
<evidence type="ECO:0000256" key="1">
    <source>
        <dbReference type="SAM" id="MobiDB-lite"/>
    </source>
</evidence>
<proteinExistence type="predicted"/>
<dbReference type="Proteomes" id="UP001367316">
    <property type="component" value="Unassembled WGS sequence"/>
</dbReference>
<evidence type="ECO:0000313" key="3">
    <source>
        <dbReference type="Proteomes" id="UP001367316"/>
    </source>
</evidence>
<feature type="compositionally biased region" description="Low complexity" evidence="1">
    <location>
        <begin position="114"/>
        <end position="124"/>
    </location>
</feature>
<accession>A0ABR1MVB2</accession>
<comment type="caution">
    <text evidence="2">The sequence shown here is derived from an EMBL/GenBank/DDBJ whole genome shotgun (WGS) entry which is preliminary data.</text>
</comment>
<reference evidence="2 3" key="1">
    <citation type="submission" date="2024-04" db="EMBL/GenBank/DDBJ databases">
        <title>Phyllosticta paracitricarpa is synonymous to the EU quarantine fungus P. citricarpa based on phylogenomic analyses.</title>
        <authorList>
            <consortium name="Lawrence Berkeley National Laboratory"/>
            <person name="Van ingen-buijs V.A."/>
            <person name="Van westerhoven A.C."/>
            <person name="Haridas S."/>
            <person name="Skiadas P."/>
            <person name="Martin F."/>
            <person name="Groenewald J.Z."/>
            <person name="Crous P.W."/>
            <person name="Seidl M.F."/>
        </authorList>
    </citation>
    <scope>NUCLEOTIDE SEQUENCE [LARGE SCALE GENOMIC DNA]</scope>
    <source>
        <strain evidence="2 3">CBS 141358</strain>
    </source>
</reference>
<gene>
    <name evidence="2" type="ORF">JOL62DRAFT_314694</name>
</gene>
<sequence length="211" mass="23331">MLYAPVDEACHTPSRRLCRAENLSRMACHGRESAYGLPHCAPLGLCCVALMQPSLAAPDHDAHIFCLSVCLSIYHLKLPRYSTAPLPLPQPVSRHTRYIIRHTLDDDNDDDSSSRLPLPSLGYLPYPPTSSLPCPTSEEQRIRLPPTHPPPRYNFLVTKKKTRPTRRTPPAAPSSRSSSSNEPSCNPAAFHQLGPIRPTCSLTRADPTHSN</sequence>
<keyword evidence="3" id="KW-1185">Reference proteome</keyword>
<evidence type="ECO:0000313" key="2">
    <source>
        <dbReference type="EMBL" id="KAK7606890.1"/>
    </source>
</evidence>
<feature type="region of interest" description="Disordered" evidence="1">
    <location>
        <begin position="103"/>
        <end position="211"/>
    </location>
</feature>
<dbReference type="EMBL" id="JBBPBF010000041">
    <property type="protein sequence ID" value="KAK7606890.1"/>
    <property type="molecule type" value="Genomic_DNA"/>
</dbReference>
<protein>
    <submittedName>
        <fullName evidence="2">Uncharacterized protein</fullName>
    </submittedName>
</protein>
<name>A0ABR1MVB2_9PEZI</name>